<dbReference type="InterPro" id="IPR022385">
    <property type="entry name" value="Rhs_assc_core"/>
</dbReference>
<dbReference type="InterPro" id="IPR050708">
    <property type="entry name" value="T6SS_VgrG/RHS"/>
</dbReference>
<gene>
    <name evidence="3" type="ORF">SEENIN0B_01126</name>
</gene>
<sequence>MTWYGWSGDRLVTAQTERSRIQTVYEGGGFTPLVRVETATAALTTVRSRRSLAEKLQAEGSEDGAGVVFPAALVRRLDSLEAELRAGKVSGESRAWLAQCGLTAEQMAGQLEERAEPERKIHLYHCDHRGLPVALINSEGAREWSAEYDVWGNRQKEENPEGLEQLLRLPGQQYDEETGLYYNRYRYYNPEQGRYISQDPIGLRGGWNLYAYPLNPVTNTDPLGLEAVFFGPFFLPFPLPKRPAQQEADANAAKALTKWWNDTSFDIITRDMVVMMIALYVTCSSNGDSAEDSANPNVGKDLTDEEKNELGGLALVRLGGQRMKMNGIRCSLQAHLMERLKIHMVLLKMPRNTQKDLELAKMAQ</sequence>
<accession>A0A6C8G5P3</accession>
<comment type="caution">
    <text evidence="3">The sequence shown here is derived from an EMBL/GenBank/DDBJ whole genome shotgun (WGS) entry which is preliminary data.</text>
</comment>
<dbReference type="EMBL" id="AFYI01000002">
    <property type="protein sequence ID" value="EHB41275.1"/>
    <property type="molecule type" value="Genomic_DNA"/>
</dbReference>
<dbReference type="Proteomes" id="UP000004564">
    <property type="component" value="Chromosome"/>
</dbReference>
<organism evidence="3 4">
    <name type="scientific">Salmonella enterica subsp. enterica serovar Infantis str. SARB27</name>
    <dbReference type="NCBI Taxonomy" id="596155"/>
    <lineage>
        <taxon>Bacteria</taxon>
        <taxon>Pseudomonadati</taxon>
        <taxon>Pseudomonadota</taxon>
        <taxon>Gammaproteobacteria</taxon>
        <taxon>Enterobacterales</taxon>
        <taxon>Enterobacteriaceae</taxon>
        <taxon>Salmonella</taxon>
    </lineage>
</organism>
<dbReference type="PANTHER" id="PTHR32305:SF15">
    <property type="entry name" value="PROTEIN RHSA-RELATED"/>
    <property type="match status" value="1"/>
</dbReference>
<evidence type="ECO:0000259" key="2">
    <source>
        <dbReference type="Pfam" id="PF03527"/>
    </source>
</evidence>
<evidence type="ECO:0000313" key="4">
    <source>
        <dbReference type="Proteomes" id="UP000004564"/>
    </source>
</evidence>
<comment type="similarity">
    <text evidence="1">Belongs to the RHS family.</text>
</comment>
<dbReference type="NCBIfam" id="TIGR03696">
    <property type="entry name" value="Rhs_assc_core"/>
    <property type="match status" value="1"/>
</dbReference>
<proteinExistence type="inferred from homology"/>
<dbReference type="PRINTS" id="PR00394">
    <property type="entry name" value="RHSPROTEIN"/>
</dbReference>
<feature type="domain" description="RHS protein conserved region" evidence="2">
    <location>
        <begin position="121"/>
        <end position="157"/>
    </location>
</feature>
<evidence type="ECO:0000313" key="3">
    <source>
        <dbReference type="EMBL" id="EHB41275.1"/>
    </source>
</evidence>
<reference evidence="3 4" key="1">
    <citation type="submission" date="2011-09" db="EMBL/GenBank/DDBJ databases">
        <authorList>
            <person name="McClelland M."/>
            <person name="Clifton S."/>
            <person name="Porwollik S."/>
            <person name="Cheng P."/>
            <person name="Wollam A."/>
            <person name="Wang C."/>
            <person name="Pepin K."/>
            <person name="Bhonagiri V."/>
            <person name="Fulton R."/>
            <person name="Fulton L.F."/>
            <person name="Delehaunty K."/>
            <person name="Fronick C."/>
            <person name="O'Laughlin M."/>
            <person name="Godfrey J."/>
            <person name="Waligorski J."/>
            <person name="Appelbaum E."/>
            <person name="Farmer C."/>
            <person name="Strong C."/>
            <person name="Tomlinson C."/>
            <person name="Hou S."/>
            <person name="Minx P."/>
            <person name="Warren W."/>
            <person name="Wilson R.K."/>
        </authorList>
    </citation>
    <scope>NUCLEOTIDE SEQUENCE [LARGE SCALE GENOMIC DNA]</scope>
    <source>
        <strain evidence="4">SARB 27</strain>
    </source>
</reference>
<dbReference type="AlphaFoldDB" id="A0A6C8G5P3"/>
<dbReference type="Gene3D" id="2.180.10.10">
    <property type="entry name" value="RHS repeat-associated core"/>
    <property type="match status" value="1"/>
</dbReference>
<protein>
    <submittedName>
        <fullName evidence="3">RHS repeat-associated core domain protein</fullName>
    </submittedName>
</protein>
<dbReference type="Pfam" id="PF03527">
    <property type="entry name" value="RHS"/>
    <property type="match status" value="1"/>
</dbReference>
<evidence type="ECO:0000256" key="1">
    <source>
        <dbReference type="ARBA" id="ARBA00009455"/>
    </source>
</evidence>
<name>A0A6C8G5P3_SALIN</name>
<dbReference type="InterPro" id="IPR001826">
    <property type="entry name" value="RHS"/>
</dbReference>
<dbReference type="PANTHER" id="PTHR32305">
    <property type="match status" value="1"/>
</dbReference>